<feature type="compositionally biased region" description="Low complexity" evidence="1">
    <location>
        <begin position="43"/>
        <end position="55"/>
    </location>
</feature>
<evidence type="ECO:0000313" key="2">
    <source>
        <dbReference type="EMBL" id="PXX14442.1"/>
    </source>
</evidence>
<reference evidence="3 4" key="1">
    <citation type="submission" date="2016-10" db="EMBL/GenBank/DDBJ databases">
        <authorList>
            <person name="Varghese N."/>
            <person name="Submissions S."/>
        </authorList>
    </citation>
    <scope>NUCLEOTIDE SEQUENCE [LARGE SCALE GENOMIC DNA]</scope>
    <source>
        <strain evidence="3 4">LMG 22274</strain>
    </source>
</reference>
<dbReference type="EMBL" id="QJJV01000012">
    <property type="protein sequence ID" value="PXX14442.1"/>
    <property type="molecule type" value="Genomic_DNA"/>
</dbReference>
<dbReference type="AlphaFoldDB" id="A0A1A5X5P6"/>
<dbReference type="Proteomes" id="UP000247515">
    <property type="component" value="Unassembled WGS sequence"/>
</dbReference>
<gene>
    <name evidence="2" type="ORF">C7400_11249</name>
    <name evidence="3" type="ORF">SAMN05216550_109284</name>
</gene>
<dbReference type="EMBL" id="FNZM01000009">
    <property type="protein sequence ID" value="SEJ86013.1"/>
    <property type="molecule type" value="Genomic_DNA"/>
</dbReference>
<evidence type="ECO:0000313" key="4">
    <source>
        <dbReference type="Proteomes" id="UP000183529"/>
    </source>
</evidence>
<feature type="compositionally biased region" description="Basic and acidic residues" evidence="1">
    <location>
        <begin position="57"/>
        <end position="69"/>
    </location>
</feature>
<reference evidence="2 5" key="2">
    <citation type="submission" date="2018-05" db="EMBL/GenBank/DDBJ databases">
        <title>Genomic Encyclopedia of Type Strains, Phase IV (KMG-V): Genome sequencing to study the core and pangenomes of soil and plant-associated prokaryotes.</title>
        <authorList>
            <person name="Whitman W."/>
        </authorList>
    </citation>
    <scope>NUCLEOTIDE SEQUENCE [LARGE SCALE GENOMIC DNA]</scope>
    <source>
        <strain evidence="2 5">SIr-6563</strain>
    </source>
</reference>
<dbReference type="GeneID" id="61302530"/>
<accession>A0A1A5X5P6</accession>
<feature type="region of interest" description="Disordered" evidence="1">
    <location>
        <begin position="43"/>
        <end position="88"/>
    </location>
</feature>
<feature type="compositionally biased region" description="Low complexity" evidence="1">
    <location>
        <begin position="77"/>
        <end position="88"/>
    </location>
</feature>
<organism evidence="3 4">
    <name type="scientific">Paraburkholderia tropica</name>
    <dbReference type="NCBI Taxonomy" id="92647"/>
    <lineage>
        <taxon>Bacteria</taxon>
        <taxon>Pseudomonadati</taxon>
        <taxon>Pseudomonadota</taxon>
        <taxon>Betaproteobacteria</taxon>
        <taxon>Burkholderiales</taxon>
        <taxon>Burkholderiaceae</taxon>
        <taxon>Paraburkholderia</taxon>
    </lineage>
</organism>
<evidence type="ECO:0000313" key="5">
    <source>
        <dbReference type="Proteomes" id="UP000247515"/>
    </source>
</evidence>
<keyword evidence="5" id="KW-1185">Reference proteome</keyword>
<comment type="caution">
    <text evidence="3">The sequence shown here is derived from an EMBL/GenBank/DDBJ whole genome shotgun (WGS) entry which is preliminary data.</text>
</comment>
<evidence type="ECO:0000313" key="3">
    <source>
        <dbReference type="EMBL" id="SEJ86013.1"/>
    </source>
</evidence>
<name>A0A1A5X5P6_9BURK</name>
<dbReference type="Proteomes" id="UP000183529">
    <property type="component" value="Unassembled WGS sequence"/>
</dbReference>
<proteinExistence type="predicted"/>
<sequence>MEFVVIVALIAVSFGAAATWLIATRLPAEWIERGQHEGRYASLSMPTTASSSTSSEIDAHRVQARTDTRRVRRSRFRATAQRSGKAAA</sequence>
<evidence type="ECO:0000256" key="1">
    <source>
        <dbReference type="SAM" id="MobiDB-lite"/>
    </source>
</evidence>
<protein>
    <submittedName>
        <fullName evidence="3">Uncharacterized protein</fullName>
    </submittedName>
</protein>
<dbReference type="RefSeq" id="WP_065063219.1">
    <property type="nucleotide sequence ID" value="NZ_CADFGS010000001.1"/>
</dbReference>